<gene>
    <name evidence="3" type="ORF">QC823_15250</name>
</gene>
<dbReference type="Pfam" id="PF11726">
    <property type="entry name" value="YagK_YfjJ_C"/>
    <property type="match status" value="1"/>
</dbReference>
<dbReference type="RefSeq" id="WP_309657202.1">
    <property type="nucleotide sequence ID" value="NZ_JARWAN010000036.1"/>
</dbReference>
<feature type="domain" description="YagK/YfjJ C-terminal" evidence="2">
    <location>
        <begin position="141"/>
        <end position="215"/>
    </location>
</feature>
<sequence length="323" mass="37538">MANTPRFLDSQRLIVPDGHDSPVVTLAHGGLLDTLTTLYTVLVTVFQETEIGQQYKRSPYIERFLWAFSSCPYLREAGFFQPPTMNLKMAEQTVMALNQRLSAWQQSLKQPTFTDECYRHRRNSLKNYRRFTDLIQALFACYSRLMVLRVDLSYTQQDTPYIDYATARFHREQLSHAFTTHPLFTDMVGYAWKLEWRPEKGFHYHMLFFFDGHRCQRDILHAQQIGEFWKQSITGAQGLYYNCNLDAENRYKNNAMGIINYHDIEKQQGLADTAKYLSKIDEYAALLVTGRTTQTSKKPVLPEGPGPGRPRQFMGDPMPMPDA</sequence>
<dbReference type="Proteomes" id="UP001254564">
    <property type="component" value="Unassembled WGS sequence"/>
</dbReference>
<feature type="region of interest" description="Disordered" evidence="1">
    <location>
        <begin position="294"/>
        <end position="323"/>
    </location>
</feature>
<dbReference type="EMBL" id="JARWAN010000036">
    <property type="protein sequence ID" value="MDR5900324.1"/>
    <property type="molecule type" value="Genomic_DNA"/>
</dbReference>
<organism evidence="3 4">
    <name type="scientific">Vreelandella vilamensis</name>
    <dbReference type="NCBI Taxonomy" id="531309"/>
    <lineage>
        <taxon>Bacteria</taxon>
        <taxon>Pseudomonadati</taxon>
        <taxon>Pseudomonadota</taxon>
        <taxon>Gammaproteobacteria</taxon>
        <taxon>Oceanospirillales</taxon>
        <taxon>Halomonadaceae</taxon>
        <taxon>Vreelandella</taxon>
    </lineage>
</organism>
<protein>
    <submittedName>
        <fullName evidence="3">Inovirus-type Gp2 protein</fullName>
    </submittedName>
</protein>
<name>A0ABU1H7X5_9GAMM</name>
<evidence type="ECO:0000313" key="3">
    <source>
        <dbReference type="EMBL" id="MDR5900324.1"/>
    </source>
</evidence>
<evidence type="ECO:0000259" key="2">
    <source>
        <dbReference type="Pfam" id="PF11726"/>
    </source>
</evidence>
<accession>A0ABU1H7X5</accession>
<evidence type="ECO:0000313" key="4">
    <source>
        <dbReference type="Proteomes" id="UP001254564"/>
    </source>
</evidence>
<keyword evidence="4" id="KW-1185">Reference proteome</keyword>
<reference evidence="3 4" key="1">
    <citation type="submission" date="2023-04" db="EMBL/GenBank/DDBJ databases">
        <title>A long-awaited taxogenomic arrangement of the family Halomonadaceae.</title>
        <authorList>
            <person name="De La Haba R."/>
            <person name="Chuvochina M."/>
            <person name="Wittouck S."/>
            <person name="Arahal D.R."/>
            <person name="Sanchez-Porro C."/>
            <person name="Hugenholtz P."/>
            <person name="Ventosa A."/>
        </authorList>
    </citation>
    <scope>NUCLEOTIDE SEQUENCE [LARGE SCALE GENOMIC DNA]</scope>
    <source>
        <strain evidence="3 4">DSM 21020</strain>
    </source>
</reference>
<proteinExistence type="predicted"/>
<evidence type="ECO:0000256" key="1">
    <source>
        <dbReference type="SAM" id="MobiDB-lite"/>
    </source>
</evidence>
<comment type="caution">
    <text evidence="3">The sequence shown here is derived from an EMBL/GenBank/DDBJ whole genome shotgun (WGS) entry which is preliminary data.</text>
</comment>
<dbReference type="InterPro" id="IPR057271">
    <property type="entry name" value="YagK_YfjJ_C"/>
</dbReference>